<dbReference type="AlphaFoldDB" id="A0AA48HET3"/>
<sequence>MRKLAILIILGAFMAPSFGHQIKSAITTVLFNHNSTNLEVMHRFYLHDAEHAVSVMGDGKADIHSNPETQQRFMDYVVQRFELQINNAPVALNNIGYEIDGKFLWIYQDTPLPEQVEKIAVQHSALQDIWSEQINTVNIEGDAEGNKAINTLTFRESAKLLEVEF</sequence>
<proteinExistence type="predicted"/>
<dbReference type="EMBL" id="AP027272">
    <property type="protein sequence ID" value="BDX05046.1"/>
    <property type="molecule type" value="Genomic_DNA"/>
</dbReference>
<accession>A0AA48HET3</accession>
<organism evidence="2 3">
    <name type="scientific">Planctobacterium marinum</name>
    <dbReference type="NCBI Taxonomy" id="1631968"/>
    <lineage>
        <taxon>Bacteria</taxon>
        <taxon>Pseudomonadati</taxon>
        <taxon>Pseudomonadota</taxon>
        <taxon>Gammaproteobacteria</taxon>
        <taxon>Alteromonadales</taxon>
        <taxon>Alteromonadaceae</taxon>
        <taxon>Planctobacterium</taxon>
    </lineage>
</organism>
<gene>
    <name evidence="2" type="ORF">MACH26_05670</name>
</gene>
<dbReference type="RefSeq" id="WP_338290986.1">
    <property type="nucleotide sequence ID" value="NZ_AP027272.1"/>
</dbReference>
<dbReference type="Pfam" id="PF20420">
    <property type="entry name" value="DUF6702"/>
    <property type="match status" value="1"/>
</dbReference>
<keyword evidence="1" id="KW-0732">Signal</keyword>
<evidence type="ECO:0000256" key="1">
    <source>
        <dbReference type="SAM" id="SignalP"/>
    </source>
</evidence>
<name>A0AA48HET3_9ALTE</name>
<feature type="signal peptide" evidence="1">
    <location>
        <begin position="1"/>
        <end position="19"/>
    </location>
</feature>
<reference evidence="2" key="1">
    <citation type="submission" date="2023-01" db="EMBL/GenBank/DDBJ databases">
        <title>Complete genome sequence of Planctobacterium marinum strain Dej080120_11.</title>
        <authorList>
            <person name="Ueki S."/>
            <person name="Maruyama F."/>
        </authorList>
    </citation>
    <scope>NUCLEOTIDE SEQUENCE</scope>
    <source>
        <strain evidence="2">Dej080120_11</strain>
    </source>
</reference>
<dbReference type="KEGG" id="pmaw:MACH26_05670"/>
<evidence type="ECO:0000313" key="3">
    <source>
        <dbReference type="Proteomes" id="UP001333710"/>
    </source>
</evidence>
<protein>
    <recommendedName>
        <fullName evidence="4">Orphan protein</fullName>
    </recommendedName>
</protein>
<keyword evidence="3" id="KW-1185">Reference proteome</keyword>
<feature type="chain" id="PRO_5041370533" description="Orphan protein" evidence="1">
    <location>
        <begin position="20"/>
        <end position="165"/>
    </location>
</feature>
<evidence type="ECO:0000313" key="2">
    <source>
        <dbReference type="EMBL" id="BDX05046.1"/>
    </source>
</evidence>
<dbReference type="Proteomes" id="UP001333710">
    <property type="component" value="Chromosome"/>
</dbReference>
<dbReference type="InterPro" id="IPR046525">
    <property type="entry name" value="DUF6702"/>
</dbReference>
<evidence type="ECO:0008006" key="4">
    <source>
        <dbReference type="Google" id="ProtNLM"/>
    </source>
</evidence>